<organism evidence="9 10">
    <name type="scientific">Cellulosimicrobium protaetiae</name>
    <dbReference type="NCBI Taxonomy" id="2587808"/>
    <lineage>
        <taxon>Bacteria</taxon>
        <taxon>Bacillati</taxon>
        <taxon>Actinomycetota</taxon>
        <taxon>Actinomycetes</taxon>
        <taxon>Micrococcales</taxon>
        <taxon>Promicromonosporaceae</taxon>
        <taxon>Cellulosimicrobium</taxon>
    </lineage>
</organism>
<dbReference type="InterPro" id="IPR058245">
    <property type="entry name" value="NreC/VraR/RcsB-like_REC"/>
</dbReference>
<dbReference type="InterPro" id="IPR039420">
    <property type="entry name" value="WalR-like"/>
</dbReference>
<feature type="compositionally biased region" description="Low complexity" evidence="6">
    <location>
        <begin position="148"/>
        <end position="158"/>
    </location>
</feature>
<keyword evidence="4" id="KW-0804">Transcription</keyword>
<dbReference type="Gene3D" id="3.40.50.2300">
    <property type="match status" value="1"/>
</dbReference>
<feature type="region of interest" description="Disordered" evidence="6">
    <location>
        <begin position="142"/>
        <end position="196"/>
    </location>
</feature>
<dbReference type="GO" id="GO:0003677">
    <property type="term" value="F:DNA binding"/>
    <property type="evidence" value="ECO:0007669"/>
    <property type="project" value="UniProtKB-KW"/>
</dbReference>
<accession>A0A6M5UMK0</accession>
<dbReference type="Pfam" id="PF00072">
    <property type="entry name" value="Response_reg"/>
    <property type="match status" value="1"/>
</dbReference>
<keyword evidence="2" id="KW-0805">Transcription regulation</keyword>
<name>A0A6M5UMK0_9MICO</name>
<dbReference type="InterPro" id="IPR011006">
    <property type="entry name" value="CheY-like_superfamily"/>
</dbReference>
<feature type="compositionally biased region" description="Low complexity" evidence="6">
    <location>
        <begin position="170"/>
        <end position="191"/>
    </location>
</feature>
<evidence type="ECO:0000256" key="6">
    <source>
        <dbReference type="SAM" id="MobiDB-lite"/>
    </source>
</evidence>
<evidence type="ECO:0000256" key="5">
    <source>
        <dbReference type="PROSITE-ProRule" id="PRU00169"/>
    </source>
</evidence>
<dbReference type="EMBL" id="CP052757">
    <property type="protein sequence ID" value="QJW38069.1"/>
    <property type="molecule type" value="Genomic_DNA"/>
</dbReference>
<dbReference type="AlphaFoldDB" id="A0A6M5UMK0"/>
<dbReference type="PROSITE" id="PS50110">
    <property type="entry name" value="RESPONSE_REGULATORY"/>
    <property type="match status" value="1"/>
</dbReference>
<sequence length="259" mass="26302">MTRRPVRVLLADDHAAIRAGLRLLLDAADDVEVVGEASDGTAAITNARALRPDVVLMDLRMPGVDGIEATRVITGERLADVLVLTTFDLDEYVDGALRAGAAGFLLKSAEPAALLDAVRRVADGDGVLAPEVTRRLLAAFARGPAPDGAPRTGPTARPGGPGGAAPGPPSGTARAVPAAGGEASGEVGAPARDPRLADLTPREVDVLAALGRGLSNQGIASELFITEATAKTHVSRVLAKVGVATRMQAAIVARDTGLA</sequence>
<dbReference type="InterPro" id="IPR036388">
    <property type="entry name" value="WH-like_DNA-bd_sf"/>
</dbReference>
<dbReference type="SUPFAM" id="SSF46894">
    <property type="entry name" value="C-terminal effector domain of the bipartite response regulators"/>
    <property type="match status" value="1"/>
</dbReference>
<dbReference type="CDD" id="cd06170">
    <property type="entry name" value="LuxR_C_like"/>
    <property type="match status" value="1"/>
</dbReference>
<evidence type="ECO:0000256" key="2">
    <source>
        <dbReference type="ARBA" id="ARBA00023015"/>
    </source>
</evidence>
<dbReference type="GO" id="GO:0006355">
    <property type="term" value="P:regulation of DNA-templated transcription"/>
    <property type="evidence" value="ECO:0007669"/>
    <property type="project" value="InterPro"/>
</dbReference>
<dbReference type="PROSITE" id="PS50043">
    <property type="entry name" value="HTH_LUXR_2"/>
    <property type="match status" value="1"/>
</dbReference>
<dbReference type="SUPFAM" id="SSF52172">
    <property type="entry name" value="CheY-like"/>
    <property type="match status" value="1"/>
</dbReference>
<protein>
    <submittedName>
        <fullName evidence="9">Response regulator transcription factor</fullName>
    </submittedName>
</protein>
<evidence type="ECO:0000259" key="8">
    <source>
        <dbReference type="PROSITE" id="PS50110"/>
    </source>
</evidence>
<dbReference type="PANTHER" id="PTHR43214:SF24">
    <property type="entry name" value="TRANSCRIPTIONAL REGULATORY PROTEIN NARL-RELATED"/>
    <property type="match status" value="1"/>
</dbReference>
<dbReference type="InterPro" id="IPR016032">
    <property type="entry name" value="Sig_transdc_resp-reg_C-effctor"/>
</dbReference>
<dbReference type="InterPro" id="IPR000792">
    <property type="entry name" value="Tscrpt_reg_LuxR_C"/>
</dbReference>
<dbReference type="InterPro" id="IPR001789">
    <property type="entry name" value="Sig_transdc_resp-reg_receiver"/>
</dbReference>
<dbReference type="Proteomes" id="UP000451354">
    <property type="component" value="Chromosome"/>
</dbReference>
<feature type="domain" description="HTH luxR-type" evidence="7">
    <location>
        <begin position="192"/>
        <end position="257"/>
    </location>
</feature>
<dbReference type="CDD" id="cd17535">
    <property type="entry name" value="REC_NarL-like"/>
    <property type="match status" value="1"/>
</dbReference>
<dbReference type="KEGG" id="cprt:FIC82_019740"/>
<dbReference type="GO" id="GO:0000160">
    <property type="term" value="P:phosphorelay signal transduction system"/>
    <property type="evidence" value="ECO:0007669"/>
    <property type="project" value="InterPro"/>
</dbReference>
<feature type="modified residue" description="4-aspartylphosphate" evidence="5">
    <location>
        <position position="58"/>
    </location>
</feature>
<feature type="domain" description="Response regulatory" evidence="8">
    <location>
        <begin position="7"/>
        <end position="122"/>
    </location>
</feature>
<dbReference type="RefSeq" id="WP_168732151.1">
    <property type="nucleotide sequence ID" value="NZ_CP052757.1"/>
</dbReference>
<keyword evidence="10" id="KW-1185">Reference proteome</keyword>
<dbReference type="PANTHER" id="PTHR43214">
    <property type="entry name" value="TWO-COMPONENT RESPONSE REGULATOR"/>
    <property type="match status" value="1"/>
</dbReference>
<evidence type="ECO:0000313" key="10">
    <source>
        <dbReference type="Proteomes" id="UP000451354"/>
    </source>
</evidence>
<evidence type="ECO:0000256" key="1">
    <source>
        <dbReference type="ARBA" id="ARBA00022553"/>
    </source>
</evidence>
<evidence type="ECO:0000256" key="3">
    <source>
        <dbReference type="ARBA" id="ARBA00023125"/>
    </source>
</evidence>
<dbReference type="SMART" id="SM00448">
    <property type="entry name" value="REC"/>
    <property type="match status" value="1"/>
</dbReference>
<proteinExistence type="predicted"/>
<gene>
    <name evidence="9" type="ORF">FIC82_019740</name>
</gene>
<keyword evidence="1 5" id="KW-0597">Phosphoprotein</keyword>
<evidence type="ECO:0000259" key="7">
    <source>
        <dbReference type="PROSITE" id="PS50043"/>
    </source>
</evidence>
<dbReference type="Pfam" id="PF00196">
    <property type="entry name" value="GerE"/>
    <property type="match status" value="1"/>
</dbReference>
<evidence type="ECO:0000313" key="9">
    <source>
        <dbReference type="EMBL" id="QJW38069.1"/>
    </source>
</evidence>
<keyword evidence="3" id="KW-0238">DNA-binding</keyword>
<evidence type="ECO:0000256" key="4">
    <source>
        <dbReference type="ARBA" id="ARBA00023163"/>
    </source>
</evidence>
<dbReference type="Gene3D" id="1.10.10.10">
    <property type="entry name" value="Winged helix-like DNA-binding domain superfamily/Winged helix DNA-binding domain"/>
    <property type="match status" value="1"/>
</dbReference>
<dbReference type="SMART" id="SM00421">
    <property type="entry name" value="HTH_LUXR"/>
    <property type="match status" value="1"/>
</dbReference>
<dbReference type="PRINTS" id="PR00038">
    <property type="entry name" value="HTHLUXR"/>
</dbReference>
<reference evidence="9 10" key="1">
    <citation type="journal article" date="2022" name="Int. J. Syst. Evol. Microbiol.">
        <title>Cellulosimicrobium protaetiae sp. nov., isolated from the gut of the larva of Protaetia brevitarsis seulensis.</title>
        <authorList>
            <person name="Le Han H."/>
            <person name="Nguyen T.T.H."/>
            <person name="Li Z."/>
            <person name="Shin N.R."/>
            <person name="Kim S.G."/>
        </authorList>
    </citation>
    <scope>NUCLEOTIDE SEQUENCE [LARGE SCALE GENOMIC DNA]</scope>
    <source>
        <strain evidence="9 10">BI34</strain>
    </source>
</reference>